<name>A0A0C3HDC5_OIDMZ</name>
<keyword evidence="8" id="KW-1185">Reference proteome</keyword>
<reference evidence="8" key="2">
    <citation type="submission" date="2015-01" db="EMBL/GenBank/DDBJ databases">
        <title>Evolutionary Origins and Diversification of the Mycorrhizal Mutualists.</title>
        <authorList>
            <consortium name="DOE Joint Genome Institute"/>
            <consortium name="Mycorrhizal Genomics Consortium"/>
            <person name="Kohler A."/>
            <person name="Kuo A."/>
            <person name="Nagy L.G."/>
            <person name="Floudas D."/>
            <person name="Copeland A."/>
            <person name="Barry K.W."/>
            <person name="Cichocki N."/>
            <person name="Veneault-Fourrey C."/>
            <person name="LaButti K."/>
            <person name="Lindquist E.A."/>
            <person name="Lipzen A."/>
            <person name="Lundell T."/>
            <person name="Morin E."/>
            <person name="Murat C."/>
            <person name="Riley R."/>
            <person name="Ohm R."/>
            <person name="Sun H."/>
            <person name="Tunlid A."/>
            <person name="Henrissat B."/>
            <person name="Grigoriev I.V."/>
            <person name="Hibbett D.S."/>
            <person name="Martin F."/>
        </authorList>
    </citation>
    <scope>NUCLEOTIDE SEQUENCE [LARGE SCALE GENOMIC DNA]</scope>
    <source>
        <strain evidence="8">Zn</strain>
    </source>
</reference>
<evidence type="ECO:0000256" key="5">
    <source>
        <dbReference type="ARBA" id="ARBA00023128"/>
    </source>
</evidence>
<reference evidence="7 8" key="1">
    <citation type="submission" date="2014-04" db="EMBL/GenBank/DDBJ databases">
        <authorList>
            <consortium name="DOE Joint Genome Institute"/>
            <person name="Kuo A."/>
            <person name="Martino E."/>
            <person name="Perotto S."/>
            <person name="Kohler A."/>
            <person name="Nagy L.G."/>
            <person name="Floudas D."/>
            <person name="Copeland A."/>
            <person name="Barry K.W."/>
            <person name="Cichocki N."/>
            <person name="Veneault-Fourrey C."/>
            <person name="LaButti K."/>
            <person name="Lindquist E.A."/>
            <person name="Lipzen A."/>
            <person name="Lundell T."/>
            <person name="Morin E."/>
            <person name="Murat C."/>
            <person name="Sun H."/>
            <person name="Tunlid A."/>
            <person name="Henrissat B."/>
            <person name="Grigoriev I.V."/>
            <person name="Hibbett D.S."/>
            <person name="Martin F."/>
            <person name="Nordberg H.P."/>
            <person name="Cantor M.N."/>
            <person name="Hua S.X."/>
        </authorList>
    </citation>
    <scope>NUCLEOTIDE SEQUENCE [LARGE SCALE GENOMIC DNA]</scope>
    <source>
        <strain evidence="7 8">Zn</strain>
    </source>
</reference>
<evidence type="ECO:0000256" key="2">
    <source>
        <dbReference type="ARBA" id="ARBA00004240"/>
    </source>
</evidence>
<comment type="subcellular location">
    <subcellularLocation>
        <location evidence="2">Endoplasmic reticulum</location>
    </subcellularLocation>
    <subcellularLocation>
        <location evidence="3">Membrane</location>
    </subcellularLocation>
    <subcellularLocation>
        <location evidence="1">Mitochondrion</location>
    </subcellularLocation>
</comment>
<evidence type="ECO:0000256" key="1">
    <source>
        <dbReference type="ARBA" id="ARBA00004173"/>
    </source>
</evidence>
<organism evidence="7 8">
    <name type="scientific">Oidiodendron maius (strain Zn)</name>
    <dbReference type="NCBI Taxonomy" id="913774"/>
    <lineage>
        <taxon>Eukaryota</taxon>
        <taxon>Fungi</taxon>
        <taxon>Dikarya</taxon>
        <taxon>Ascomycota</taxon>
        <taxon>Pezizomycotina</taxon>
        <taxon>Leotiomycetes</taxon>
        <taxon>Leotiomycetes incertae sedis</taxon>
        <taxon>Myxotrichaceae</taxon>
        <taxon>Oidiodendron</taxon>
    </lineage>
</organism>
<keyword evidence="6" id="KW-0472">Membrane</keyword>
<dbReference type="AlphaFoldDB" id="A0A0C3HDC5"/>
<dbReference type="PANTHER" id="PTHR48182:SF2">
    <property type="entry name" value="PROTEIN SERAC1"/>
    <property type="match status" value="1"/>
</dbReference>
<keyword evidence="4" id="KW-0256">Endoplasmic reticulum</keyword>
<accession>A0A0C3HDC5</accession>
<keyword evidence="5" id="KW-0496">Mitochondrion</keyword>
<dbReference type="SUPFAM" id="SSF53474">
    <property type="entry name" value="alpha/beta-Hydrolases"/>
    <property type="match status" value="1"/>
</dbReference>
<dbReference type="InParanoid" id="A0A0C3HDC5"/>
<evidence type="ECO:0000313" key="7">
    <source>
        <dbReference type="EMBL" id="KIN01210.1"/>
    </source>
</evidence>
<evidence type="ECO:0000313" key="8">
    <source>
        <dbReference type="Proteomes" id="UP000054321"/>
    </source>
</evidence>
<dbReference type="InterPro" id="IPR029058">
    <property type="entry name" value="AB_hydrolase_fold"/>
</dbReference>
<proteinExistence type="predicted"/>
<dbReference type="EMBL" id="KN832876">
    <property type="protein sequence ID" value="KIN01210.1"/>
    <property type="molecule type" value="Genomic_DNA"/>
</dbReference>
<sequence>MASSPRSTVFRVTGLPVDKAELDVKSTLTQTIRDLLTDDERPRVEVSVICIPSCDESPTSSALVEFKGGNPDFLSQLDHTPLGDWQVEMGGEDINFDRHFFGFTQLYPTDPNNPVTADIIAITGLDGHAYGSWRGKGNLGRMWLRDFLSKDLPNCRTMTYGYNSKLSSHGIDTIMDYGREFLEGIKRIRYTKELRERPLFFIAHSFGGIILAHCLITAAQTDERDHAAIAALHKATYGILFFATPHKGLVIDDIQQMLAGEDHPRGQLLEEIRRKSNLLVYQLANFKNLVRDLKIISFYETQQTRRLEMNPKTGLWGRTGVYITAVDSDSALLQLPDSVETKIPVSADHSQIVKLDSRHADTYKTTIRYLKQFEQDAKKVISDRFCM</sequence>
<evidence type="ECO:0000256" key="4">
    <source>
        <dbReference type="ARBA" id="ARBA00022824"/>
    </source>
</evidence>
<evidence type="ECO:0000256" key="3">
    <source>
        <dbReference type="ARBA" id="ARBA00004370"/>
    </source>
</evidence>
<dbReference type="InterPro" id="IPR052374">
    <property type="entry name" value="SERAC1"/>
</dbReference>
<dbReference type="GO" id="GO:0005783">
    <property type="term" value="C:endoplasmic reticulum"/>
    <property type="evidence" value="ECO:0007669"/>
    <property type="project" value="UniProtKB-SubCell"/>
</dbReference>
<dbReference type="OrthoDB" id="1658288at2759"/>
<dbReference type="GO" id="GO:0016020">
    <property type="term" value="C:membrane"/>
    <property type="evidence" value="ECO:0007669"/>
    <property type="project" value="UniProtKB-SubCell"/>
</dbReference>
<gene>
    <name evidence="7" type="ORF">OIDMADRAFT_103845</name>
</gene>
<dbReference type="HOGENOM" id="CLU_000288_182_5_1"/>
<dbReference type="Gene3D" id="3.40.50.1820">
    <property type="entry name" value="alpha/beta hydrolase"/>
    <property type="match status" value="1"/>
</dbReference>
<protein>
    <recommendedName>
        <fullName evidence="9">DUF676 domain-containing protein</fullName>
    </recommendedName>
</protein>
<dbReference type="PANTHER" id="PTHR48182">
    <property type="entry name" value="PROTEIN SERAC1"/>
    <property type="match status" value="1"/>
</dbReference>
<evidence type="ECO:0000256" key="6">
    <source>
        <dbReference type="ARBA" id="ARBA00023136"/>
    </source>
</evidence>
<dbReference type="Proteomes" id="UP000054321">
    <property type="component" value="Unassembled WGS sequence"/>
</dbReference>
<dbReference type="GO" id="GO:0005739">
    <property type="term" value="C:mitochondrion"/>
    <property type="evidence" value="ECO:0007669"/>
    <property type="project" value="UniProtKB-SubCell"/>
</dbReference>
<evidence type="ECO:0008006" key="9">
    <source>
        <dbReference type="Google" id="ProtNLM"/>
    </source>
</evidence>